<protein>
    <submittedName>
        <fullName evidence="1">Uncharacterized protein</fullName>
    </submittedName>
</protein>
<keyword evidence="2" id="KW-1185">Reference proteome</keyword>
<name>A0ABY0RP08_9PSED</name>
<accession>A0ABY0RP08</accession>
<evidence type="ECO:0000313" key="1">
    <source>
        <dbReference type="EMBL" id="SDO33623.1"/>
    </source>
</evidence>
<gene>
    <name evidence="1" type="ORF">SAMN04490208_3427</name>
</gene>
<reference evidence="1 2" key="1">
    <citation type="submission" date="2016-10" db="EMBL/GenBank/DDBJ databases">
        <authorList>
            <person name="Varghese N."/>
            <person name="Submissions S."/>
        </authorList>
    </citation>
    <scope>NUCLEOTIDE SEQUENCE [LARGE SCALE GENOMIC DNA]</scope>
    <source>
        <strain evidence="1 2">BS2776</strain>
    </source>
</reference>
<proteinExistence type="predicted"/>
<evidence type="ECO:0000313" key="2">
    <source>
        <dbReference type="Proteomes" id="UP000181903"/>
    </source>
</evidence>
<organism evidence="1 2">
    <name type="scientific">Pseudomonas poae</name>
    <dbReference type="NCBI Taxonomy" id="200451"/>
    <lineage>
        <taxon>Bacteria</taxon>
        <taxon>Pseudomonadati</taxon>
        <taxon>Pseudomonadota</taxon>
        <taxon>Gammaproteobacteria</taxon>
        <taxon>Pseudomonadales</taxon>
        <taxon>Pseudomonadaceae</taxon>
        <taxon>Pseudomonas</taxon>
    </lineage>
</organism>
<sequence length="76" mass="8046">MTIPMPDSSEANIAAADALTLLLHNQHAIGAAIEEVTKWLSENGEGNVASNAIAAMETLDTNAQAITDSIMRLRQL</sequence>
<dbReference type="EMBL" id="LT629706">
    <property type="protein sequence ID" value="SDO33623.1"/>
    <property type="molecule type" value="Genomic_DNA"/>
</dbReference>
<dbReference type="Proteomes" id="UP000181903">
    <property type="component" value="Chromosome I"/>
</dbReference>